<dbReference type="RefSeq" id="WP_215583994.1">
    <property type="nucleotide sequence ID" value="NZ_CP073754.1"/>
</dbReference>
<proteinExistence type="predicted"/>
<dbReference type="EMBL" id="CP073754">
    <property type="protein sequence ID" value="QWF72001.1"/>
    <property type="molecule type" value="Genomic_DNA"/>
</dbReference>
<sequence length="888" mass="93811">MASVRTIRSSFNAGELTPELFGNVGLDKLQSGLALCRNFVALPHGPVQNRAGFAYVNSVKTATKRTRLIPFSFNNQQTFALELGAGYFRFHAQGETLVISGAAELLTNNRFTADVSGWTDSSAAGSHIAWDAGNYGQMQLVSGPSSQASTYQAITTVPGQVYVIGVAISAVSGTPHSVLRVGSTAGAHDLLDATTFNSAVPGQTYDANPAGWFTFTATGTTAYVSVMNAAFGSTLNMPVMVCGLLNKYVCQWAKLTSYAAGVLTCDGAGNVYYALQAVPAGTVLSDTAHWLPMTFYELPNPYAEADLFDIHYVQSGDVLTLVHPDYAPMELRRYGDWHWVLAAIEFVSSLSAPLLGTVSAHGGSGGSSGSQTLAYVVTALDSYGQQESLASAAGSVVNDLTGNGAYNQVNWSAGSGGGAVAYFNVYKSINGGASGFIGQVPAGTLSFKDNNITPDWTQSPPLNDSAMANVGDYPGAVGYYEQRRVFAGSDNQPQNVWATQSGTESNMNYSLPSQASDALRFRIAALRASVIGHVVALWDLLLLTASTVWRVYTASGDALAPSTITIKAQSQVGASNVQPVVVNQAAIYAASQGGHVRELSYQWQIQGYQDRDLCLLARHLFDGLAVVELAFSRSLYPIVWAVSADGRMLGLTYLPDQEVFAWHQHTTQGMFESVCVVQEGNFDVVYGVVNRTIAGVQNRYVERLDTRQYGADLTQAFFVDCGATYTAVGSGTVTSVSGLNWLAGATVSVLLDGKPYTGLTVSSGGVLTLPVAAHVVQVGLAIDAQFQTPPLVLTGDSSAGQGRVKCINKVWARVVDFVGCAVGPGAAQLVAVAPQVYQADGVTPQLWAGEWRVNILPQFSPDGGVVFSQPQPLPLTVCDLSMEVAIGG</sequence>
<accession>A0A975MQ81</accession>
<organism evidence="1 2">
    <name type="scientific">Methylomonas paludis</name>
    <dbReference type="NCBI Taxonomy" id="1173101"/>
    <lineage>
        <taxon>Bacteria</taxon>
        <taxon>Pseudomonadati</taxon>
        <taxon>Pseudomonadota</taxon>
        <taxon>Gammaproteobacteria</taxon>
        <taxon>Methylococcales</taxon>
        <taxon>Methylococcaceae</taxon>
        <taxon>Methylomonas</taxon>
    </lineage>
</organism>
<dbReference type="AlphaFoldDB" id="A0A975MQ81"/>
<evidence type="ECO:0000313" key="2">
    <source>
        <dbReference type="Proteomes" id="UP000676649"/>
    </source>
</evidence>
<gene>
    <name evidence="1" type="ORF">KEF85_05970</name>
</gene>
<keyword evidence="2" id="KW-1185">Reference proteome</keyword>
<dbReference type="Proteomes" id="UP000676649">
    <property type="component" value="Chromosome"/>
</dbReference>
<name>A0A975MQ81_9GAMM</name>
<protein>
    <recommendedName>
        <fullName evidence="3">Ubiquitin-activating enzyme E1 FCCH domain-containing protein</fullName>
    </recommendedName>
</protein>
<reference evidence="1" key="1">
    <citation type="submission" date="2021-04" db="EMBL/GenBank/DDBJ databases">
        <title>Draft genome sequence data of methanotrophic Methylovulum sp. strain S1L and Methylomonas sp. strain S2AM isolated from boreal lake water columns.</title>
        <authorList>
            <person name="Rissanen A.J."/>
            <person name="Mangayil R."/>
            <person name="Svenning M.M."/>
            <person name="Khanongnuch R."/>
        </authorList>
    </citation>
    <scope>NUCLEOTIDE SEQUENCE</scope>
    <source>
        <strain evidence="1">S2AM</strain>
    </source>
</reference>
<evidence type="ECO:0000313" key="1">
    <source>
        <dbReference type="EMBL" id="QWF72001.1"/>
    </source>
</evidence>
<dbReference type="KEGG" id="mpad:KEF85_05970"/>
<evidence type="ECO:0008006" key="3">
    <source>
        <dbReference type="Google" id="ProtNLM"/>
    </source>
</evidence>